<proteinExistence type="predicted"/>
<dbReference type="Pfam" id="PF00078">
    <property type="entry name" value="RVT_1"/>
    <property type="match status" value="1"/>
</dbReference>
<organism evidence="2 3">
    <name type="scientific">Stegodyphus mimosarum</name>
    <name type="common">African social velvet spider</name>
    <dbReference type="NCBI Taxonomy" id="407821"/>
    <lineage>
        <taxon>Eukaryota</taxon>
        <taxon>Metazoa</taxon>
        <taxon>Ecdysozoa</taxon>
        <taxon>Arthropoda</taxon>
        <taxon>Chelicerata</taxon>
        <taxon>Arachnida</taxon>
        <taxon>Araneae</taxon>
        <taxon>Araneomorphae</taxon>
        <taxon>Entelegynae</taxon>
        <taxon>Eresoidea</taxon>
        <taxon>Eresidae</taxon>
        <taxon>Stegodyphus</taxon>
    </lineage>
</organism>
<evidence type="ECO:0000259" key="1">
    <source>
        <dbReference type="PROSITE" id="PS50878"/>
    </source>
</evidence>
<keyword evidence="2" id="KW-0548">Nucleotidyltransferase</keyword>
<gene>
    <name evidence="2" type="ORF">X975_08714</name>
</gene>
<dbReference type="OMA" id="NISWNIK"/>
<dbReference type="PROSITE" id="PS50878">
    <property type="entry name" value="RT_POL"/>
    <property type="match status" value="1"/>
</dbReference>
<keyword evidence="2" id="KW-0695">RNA-directed DNA polymerase</keyword>
<evidence type="ECO:0000313" key="3">
    <source>
        <dbReference type="Proteomes" id="UP000054359"/>
    </source>
</evidence>
<dbReference type="EMBL" id="KK116737">
    <property type="protein sequence ID" value="KFM68634.1"/>
    <property type="molecule type" value="Genomic_DNA"/>
</dbReference>
<dbReference type="GO" id="GO:0003964">
    <property type="term" value="F:RNA-directed DNA polymerase activity"/>
    <property type="evidence" value="ECO:0007669"/>
    <property type="project" value="UniProtKB-KW"/>
</dbReference>
<dbReference type="AlphaFoldDB" id="A0A087TU45"/>
<feature type="domain" description="Reverse transcriptase" evidence="1">
    <location>
        <begin position="1"/>
        <end position="80"/>
    </location>
</feature>
<protein>
    <submittedName>
        <fullName evidence="2">RNA-directed DNA polymerase from mobile element jockey</fullName>
    </submittedName>
</protein>
<reference evidence="2 3" key="1">
    <citation type="submission" date="2013-11" db="EMBL/GenBank/DDBJ databases">
        <title>Genome sequencing of Stegodyphus mimosarum.</title>
        <authorList>
            <person name="Bechsgaard J."/>
        </authorList>
    </citation>
    <scope>NUCLEOTIDE SEQUENCE [LARGE SCALE GENOMIC DNA]</scope>
</reference>
<dbReference type="PANTHER" id="PTHR33332">
    <property type="entry name" value="REVERSE TRANSCRIPTASE DOMAIN-CONTAINING PROTEIN"/>
    <property type="match status" value="1"/>
</dbReference>
<dbReference type="Proteomes" id="UP000054359">
    <property type="component" value="Unassembled WGS sequence"/>
</dbReference>
<sequence length="228" mass="26369">MYADDTAILTQSASLSSAIQQLQEHIHAIESWLIKWKIELNIEKTEAIVFSKKIYIYGCLTIFDKRIPWVKHTKYLGVILDRRLTFVPHINHVIKKFRVSKQTLAPLIARNSCLDIDHKLLIYTAALRPILTYACPVLGYLSKTNLRRLQSVENITLRIITGTKWYIRNTAIYKELNIKCLIDTMKIIAENFYANLHASQNPSIPSMHYDINAPSNRKRPKAILRNVP</sequence>
<feature type="non-terminal residue" evidence="2">
    <location>
        <position position="228"/>
    </location>
</feature>
<evidence type="ECO:0000313" key="2">
    <source>
        <dbReference type="EMBL" id="KFM68634.1"/>
    </source>
</evidence>
<accession>A0A087TU45</accession>
<name>A0A087TU45_STEMI</name>
<keyword evidence="2" id="KW-0808">Transferase</keyword>
<dbReference type="OrthoDB" id="6437115at2759"/>
<keyword evidence="3" id="KW-1185">Reference proteome</keyword>
<dbReference type="InterPro" id="IPR000477">
    <property type="entry name" value="RT_dom"/>
</dbReference>